<dbReference type="RefSeq" id="WP_077343850.1">
    <property type="nucleotide sequence ID" value="NZ_CP019605.1"/>
</dbReference>
<evidence type="ECO:0000313" key="3">
    <source>
        <dbReference type="Proteomes" id="UP000188324"/>
    </source>
</evidence>
<organism evidence="2 3">
    <name type="scientific">Tessaracoccus flavus</name>
    <dbReference type="NCBI Taxonomy" id="1610493"/>
    <lineage>
        <taxon>Bacteria</taxon>
        <taxon>Bacillati</taxon>
        <taxon>Actinomycetota</taxon>
        <taxon>Actinomycetes</taxon>
        <taxon>Propionibacteriales</taxon>
        <taxon>Propionibacteriaceae</taxon>
        <taxon>Tessaracoccus</taxon>
    </lineage>
</organism>
<protein>
    <submittedName>
        <fullName evidence="2">Uncharacterized protein</fullName>
    </submittedName>
</protein>
<gene>
    <name evidence="2" type="ORF">RPIT_13165</name>
</gene>
<dbReference type="STRING" id="1610493.RPIT_13165"/>
<dbReference type="OrthoDB" id="7252896at2"/>
<dbReference type="InterPro" id="IPR050109">
    <property type="entry name" value="HTH-type_TetR-like_transc_reg"/>
</dbReference>
<dbReference type="GO" id="GO:0000976">
    <property type="term" value="F:transcription cis-regulatory region binding"/>
    <property type="evidence" value="ECO:0007669"/>
    <property type="project" value="TreeGrafter"/>
</dbReference>
<dbReference type="Pfam" id="PF00440">
    <property type="entry name" value="TetR_N"/>
    <property type="match status" value="1"/>
</dbReference>
<dbReference type="PROSITE" id="PS50977">
    <property type="entry name" value="HTH_TETR_2"/>
    <property type="match status" value="1"/>
</dbReference>
<accession>A0A1Q2CHU2</accession>
<dbReference type="InterPro" id="IPR001647">
    <property type="entry name" value="HTH_TetR"/>
</dbReference>
<dbReference type="EMBL" id="CP019605">
    <property type="protein sequence ID" value="AQP45640.1"/>
    <property type="molecule type" value="Genomic_DNA"/>
</dbReference>
<keyword evidence="1" id="KW-0238">DNA-binding</keyword>
<dbReference type="KEGG" id="tfl:RPIT_13165"/>
<dbReference type="AlphaFoldDB" id="A0A1Q2CHU2"/>
<reference evidence="2 3" key="1">
    <citation type="journal article" date="2016" name="Int. J. Syst. Evol. Microbiol.">
        <title>Tessaracoccus flavus sp. nov., isolated from the drainage system of a lindane-producing factory.</title>
        <authorList>
            <person name="Kumari R."/>
            <person name="Singh P."/>
            <person name="Schumann P."/>
            <person name="Lal R."/>
        </authorList>
    </citation>
    <scope>NUCLEOTIDE SEQUENCE [LARGE SCALE GENOMIC DNA]</scope>
    <source>
        <strain evidence="2 3">RP1T</strain>
    </source>
</reference>
<dbReference type="InterPro" id="IPR009057">
    <property type="entry name" value="Homeodomain-like_sf"/>
</dbReference>
<dbReference type="Proteomes" id="UP000188324">
    <property type="component" value="Chromosome"/>
</dbReference>
<dbReference type="Gene3D" id="1.10.357.10">
    <property type="entry name" value="Tetracycline Repressor, domain 2"/>
    <property type="match status" value="1"/>
</dbReference>
<dbReference type="PANTHER" id="PTHR30055">
    <property type="entry name" value="HTH-TYPE TRANSCRIPTIONAL REGULATOR RUTR"/>
    <property type="match status" value="1"/>
</dbReference>
<dbReference type="GO" id="GO:0003700">
    <property type="term" value="F:DNA-binding transcription factor activity"/>
    <property type="evidence" value="ECO:0007669"/>
    <property type="project" value="TreeGrafter"/>
</dbReference>
<evidence type="ECO:0000256" key="1">
    <source>
        <dbReference type="ARBA" id="ARBA00023125"/>
    </source>
</evidence>
<name>A0A1Q2CHU2_9ACTN</name>
<evidence type="ECO:0000313" key="2">
    <source>
        <dbReference type="EMBL" id="AQP45640.1"/>
    </source>
</evidence>
<proteinExistence type="predicted"/>
<dbReference type="PANTHER" id="PTHR30055:SF241">
    <property type="entry name" value="TRANSCRIPTIONAL REGULATORY PROTEIN"/>
    <property type="match status" value="1"/>
</dbReference>
<dbReference type="SUPFAM" id="SSF46689">
    <property type="entry name" value="Homeodomain-like"/>
    <property type="match status" value="1"/>
</dbReference>
<keyword evidence="3" id="KW-1185">Reference proteome</keyword>
<sequence>MTEPNTSRREATKARLVSAGIAEFARRGIDATSVEQLCEAAGFTRGAFYSNFDSKDDLCIEITRRIATGTAEALQQALDEMPAAMERGEMVRYLLASRSPSPEVRTTLMEMELRAHRDPAFGVRFQEARSDLWPAHIEMARLAAERAGVDYTIDVRDFMFISEATYYYPGGSDDPERPARLIGLLAEAFSHPKES</sequence>